<keyword evidence="3" id="KW-1185">Reference proteome</keyword>
<feature type="region of interest" description="Disordered" evidence="1">
    <location>
        <begin position="100"/>
        <end position="151"/>
    </location>
</feature>
<dbReference type="Proteomes" id="UP000501690">
    <property type="component" value="Linkage Group LG2"/>
</dbReference>
<evidence type="ECO:0000256" key="1">
    <source>
        <dbReference type="SAM" id="MobiDB-lite"/>
    </source>
</evidence>
<gene>
    <name evidence="2" type="ORF">DEO72_LG2g1365</name>
</gene>
<reference evidence="2 3" key="1">
    <citation type="submission" date="2019-04" db="EMBL/GenBank/DDBJ databases">
        <title>An improved genome assembly and genetic linkage map for asparagus bean, Vigna unguiculata ssp. sesquipedialis.</title>
        <authorList>
            <person name="Xia Q."/>
            <person name="Zhang R."/>
            <person name="Dong Y."/>
        </authorList>
    </citation>
    <scope>NUCLEOTIDE SEQUENCE [LARGE SCALE GENOMIC DNA]</scope>
    <source>
        <tissue evidence="2">Leaf</tissue>
    </source>
</reference>
<accession>A0A4D6L067</accession>
<evidence type="ECO:0000313" key="3">
    <source>
        <dbReference type="Proteomes" id="UP000501690"/>
    </source>
</evidence>
<sequence>MNCHLSAHTQIIHSFDYQFTSVNDLLVSLRKKSHPLIVKEDTGYVTGAVPLSSQHNTGAHTGAIPTSCNNTTPHHPHLLVPSTHHPSTCHTPCNTTHNTGVHTGATPTSRNNDTGASLTTPHLPVPPITTPTPQHQSQPDRNTSHAILYCV</sequence>
<feature type="compositionally biased region" description="Polar residues" evidence="1">
    <location>
        <begin position="131"/>
        <end position="145"/>
    </location>
</feature>
<dbReference type="EMBL" id="CP039346">
    <property type="protein sequence ID" value="QCD81041.1"/>
    <property type="molecule type" value="Genomic_DNA"/>
</dbReference>
<protein>
    <submittedName>
        <fullName evidence="2">Uncharacterized protein</fullName>
    </submittedName>
</protein>
<feature type="compositionally biased region" description="Polar residues" evidence="1">
    <location>
        <begin position="105"/>
        <end position="120"/>
    </location>
</feature>
<dbReference type="AlphaFoldDB" id="A0A4D6L067"/>
<proteinExistence type="predicted"/>
<evidence type="ECO:0000313" key="2">
    <source>
        <dbReference type="EMBL" id="QCD81041.1"/>
    </source>
</evidence>
<organism evidence="2 3">
    <name type="scientific">Vigna unguiculata</name>
    <name type="common">Cowpea</name>
    <dbReference type="NCBI Taxonomy" id="3917"/>
    <lineage>
        <taxon>Eukaryota</taxon>
        <taxon>Viridiplantae</taxon>
        <taxon>Streptophyta</taxon>
        <taxon>Embryophyta</taxon>
        <taxon>Tracheophyta</taxon>
        <taxon>Spermatophyta</taxon>
        <taxon>Magnoliopsida</taxon>
        <taxon>eudicotyledons</taxon>
        <taxon>Gunneridae</taxon>
        <taxon>Pentapetalae</taxon>
        <taxon>rosids</taxon>
        <taxon>fabids</taxon>
        <taxon>Fabales</taxon>
        <taxon>Fabaceae</taxon>
        <taxon>Papilionoideae</taxon>
        <taxon>50 kb inversion clade</taxon>
        <taxon>NPAAA clade</taxon>
        <taxon>indigoferoid/millettioid clade</taxon>
        <taxon>Phaseoleae</taxon>
        <taxon>Vigna</taxon>
    </lineage>
</organism>
<name>A0A4D6L067_VIGUN</name>